<feature type="transmembrane region" description="Helical" evidence="6">
    <location>
        <begin position="418"/>
        <end position="441"/>
    </location>
</feature>
<keyword evidence="3 6" id="KW-1133">Transmembrane helix</keyword>
<accession>A0A813JXL6</accession>
<feature type="transmembrane region" description="Helical" evidence="6">
    <location>
        <begin position="298"/>
        <end position="322"/>
    </location>
</feature>
<dbReference type="Proteomes" id="UP000626109">
    <property type="component" value="Unassembled WGS sequence"/>
</dbReference>
<evidence type="ECO:0000256" key="3">
    <source>
        <dbReference type="ARBA" id="ARBA00022989"/>
    </source>
</evidence>
<dbReference type="AlphaFoldDB" id="A0A813JXL6"/>
<evidence type="ECO:0000256" key="4">
    <source>
        <dbReference type="ARBA" id="ARBA00023136"/>
    </source>
</evidence>
<feature type="transmembrane region" description="Helical" evidence="6">
    <location>
        <begin position="488"/>
        <end position="506"/>
    </location>
</feature>
<organism evidence="7 8">
    <name type="scientific">Polarella glacialis</name>
    <name type="common">Dinoflagellate</name>
    <dbReference type="NCBI Taxonomy" id="89957"/>
    <lineage>
        <taxon>Eukaryota</taxon>
        <taxon>Sar</taxon>
        <taxon>Alveolata</taxon>
        <taxon>Dinophyceae</taxon>
        <taxon>Suessiales</taxon>
        <taxon>Suessiaceae</taxon>
        <taxon>Polarella</taxon>
    </lineage>
</organism>
<name>A0A813JXL6_POLGL</name>
<dbReference type="EMBL" id="CAJNNW010026685">
    <property type="protein sequence ID" value="CAE8687048.1"/>
    <property type="molecule type" value="Genomic_DNA"/>
</dbReference>
<dbReference type="PANTHER" id="PTHR23291">
    <property type="entry name" value="BAX INHIBITOR-RELATED"/>
    <property type="match status" value="1"/>
</dbReference>
<reference evidence="7" key="1">
    <citation type="submission" date="2021-02" db="EMBL/GenBank/DDBJ databases">
        <authorList>
            <person name="Dougan E. K."/>
            <person name="Rhodes N."/>
            <person name="Thang M."/>
            <person name="Chan C."/>
        </authorList>
    </citation>
    <scope>NUCLEOTIDE SEQUENCE</scope>
</reference>
<evidence type="ECO:0000256" key="5">
    <source>
        <dbReference type="SAM" id="MobiDB-lite"/>
    </source>
</evidence>
<evidence type="ECO:0000256" key="2">
    <source>
        <dbReference type="ARBA" id="ARBA00022692"/>
    </source>
</evidence>
<evidence type="ECO:0000313" key="7">
    <source>
        <dbReference type="EMBL" id="CAE8687048.1"/>
    </source>
</evidence>
<dbReference type="GO" id="GO:0016020">
    <property type="term" value="C:membrane"/>
    <property type="evidence" value="ECO:0007669"/>
    <property type="project" value="UniProtKB-SubCell"/>
</dbReference>
<dbReference type="Pfam" id="PF01027">
    <property type="entry name" value="Bax1-I"/>
    <property type="match status" value="1"/>
</dbReference>
<feature type="region of interest" description="Disordered" evidence="5">
    <location>
        <begin position="26"/>
        <end position="54"/>
    </location>
</feature>
<keyword evidence="2 6" id="KW-0812">Transmembrane</keyword>
<feature type="transmembrane region" description="Helical" evidence="6">
    <location>
        <begin position="391"/>
        <end position="411"/>
    </location>
</feature>
<feature type="transmembrane region" description="Helical" evidence="6">
    <location>
        <begin position="447"/>
        <end position="467"/>
    </location>
</feature>
<comment type="subcellular location">
    <subcellularLocation>
        <location evidence="1">Membrane</location>
        <topology evidence="1">Multi-pass membrane protein</topology>
    </subcellularLocation>
</comment>
<sequence length="822" mass="90512">MALPTSAEQARKTLIIRTEDELKAFRLTEGDQEEQEGEQNEQEEQDDEDEDENLTAEECRLQKEFADEQRFQFSRIVSATRLHLPPEAEEIPEATADHLRKYVSQAKMLGVVAAIAVNGHVDEVSRIAEETEPGFKVNILHVPCWGAFVPALNALLNFAQGKGKKYILYQSLEVCCARDVLQRLLDHHTADTLVVGPVVDGHVFCDGEQPLNGRSSPWNTLALWSVRKLALTGFLCIADGLPDVPPSVSRETSMAFADELNPQDSMSSPGAKIQAGDRPSELRGISQEQVRLGFVRKVYGIVCAQVVFTAAVAALCVHGPLAKPLLVFVAGRPGLYKWGSLISTMAALFCLMACKKSYPLNLWVLGAFTAVISVNVGVVCAFVSAAGLGGIIVQAAAITSLLFGGLTLYAFKSKRNFSFLGATLFPLLFAMSAFGLLSMFFPSLRMGITGLLYSLAGAVIFCAYIVFDTFRILHVLKPDDYVEAAIQLYLDIINLFLYILDILLKLSKNRVFALMGDATLIFEESKVEVRPWTGLYEPLQRPWAYPNLCIRESWLPENSTLIRLIVTGPEDPKLLGQRHSESGAASAKDELLVAFNSYPPVGADGKCGVAAASQMFVARNVDVVHPTQVKIGQHLSCGHLNRAEKNWIPFERNGKFYFVYSLLPHEVVEINPDGSCGKRFNSAFTPLAHLQAMDFDKAIRGSAQAVFIDDAEGTPNLPEPHFLAMLHITDTKVRRYAHFAYRFKAEPPFEIVQISKQLPLQILSPGDMSSAPFAFVSGLAVRERQVVISYAAGDRDPRALLLKMERLDEMFASDEAGSEISS</sequence>
<feature type="compositionally biased region" description="Acidic residues" evidence="5">
    <location>
        <begin position="30"/>
        <end position="54"/>
    </location>
</feature>
<evidence type="ECO:0000256" key="6">
    <source>
        <dbReference type="SAM" id="Phobius"/>
    </source>
</evidence>
<feature type="transmembrane region" description="Helical" evidence="6">
    <location>
        <begin position="334"/>
        <end position="353"/>
    </location>
</feature>
<keyword evidence="4 6" id="KW-0472">Membrane</keyword>
<gene>
    <name evidence="7" type="ORF">PGLA2088_LOCUS25272</name>
</gene>
<protein>
    <submittedName>
        <fullName evidence="7">Uncharacterized protein</fullName>
    </submittedName>
</protein>
<evidence type="ECO:0000256" key="1">
    <source>
        <dbReference type="ARBA" id="ARBA00004141"/>
    </source>
</evidence>
<proteinExistence type="predicted"/>
<feature type="transmembrane region" description="Helical" evidence="6">
    <location>
        <begin position="360"/>
        <end position="385"/>
    </location>
</feature>
<evidence type="ECO:0000313" key="8">
    <source>
        <dbReference type="Proteomes" id="UP000626109"/>
    </source>
</evidence>
<comment type="caution">
    <text evidence="7">The sequence shown here is derived from an EMBL/GenBank/DDBJ whole genome shotgun (WGS) entry which is preliminary data.</text>
</comment>
<dbReference type="PANTHER" id="PTHR23291:SF50">
    <property type="entry name" value="PROTEIN LIFEGUARD 4"/>
    <property type="match status" value="1"/>
</dbReference>
<dbReference type="InterPro" id="IPR006214">
    <property type="entry name" value="Bax_inhibitor_1-related"/>
</dbReference>